<dbReference type="InterPro" id="IPR027417">
    <property type="entry name" value="P-loop_NTPase"/>
</dbReference>
<dbReference type="Gene3D" id="3.30.300.160">
    <property type="entry name" value="Type II secretion system, protein E, N-terminal domain"/>
    <property type="match status" value="1"/>
</dbReference>
<dbReference type="Gene3D" id="3.40.50.300">
    <property type="entry name" value="P-loop containing nucleotide triphosphate hydrolases"/>
    <property type="match status" value="1"/>
</dbReference>
<dbReference type="FunFam" id="3.40.50.300:FF:000398">
    <property type="entry name" value="Type IV pilus assembly ATPase PilB"/>
    <property type="match status" value="1"/>
</dbReference>
<dbReference type="InterPro" id="IPR037257">
    <property type="entry name" value="T2SS_E_N_sf"/>
</dbReference>
<dbReference type="SMART" id="SM00382">
    <property type="entry name" value="AAA"/>
    <property type="match status" value="1"/>
</dbReference>
<dbReference type="PANTHER" id="PTHR30258">
    <property type="entry name" value="TYPE II SECRETION SYSTEM PROTEIN GSPE-RELATED"/>
    <property type="match status" value="1"/>
</dbReference>
<proteinExistence type="inferred from homology"/>
<dbReference type="RefSeq" id="WP_092119965.1">
    <property type="nucleotide sequence ID" value="NZ_FMXO01000008.1"/>
</dbReference>
<dbReference type="EMBL" id="FMXO01000008">
    <property type="protein sequence ID" value="SDB34535.1"/>
    <property type="molecule type" value="Genomic_DNA"/>
</dbReference>
<dbReference type="OrthoDB" id="9805147at2"/>
<dbReference type="STRING" id="617002.SAMN05660653_01664"/>
<dbReference type="InterPro" id="IPR001482">
    <property type="entry name" value="T2SS/T4SS_dom"/>
</dbReference>
<dbReference type="Pfam" id="PF00437">
    <property type="entry name" value="T2SSE"/>
    <property type="match status" value="1"/>
</dbReference>
<dbReference type="InterPro" id="IPR007831">
    <property type="entry name" value="T2SS_GspE_N"/>
</dbReference>
<feature type="domain" description="Bacterial type II secretion system protein E" evidence="4">
    <location>
        <begin position="390"/>
        <end position="404"/>
    </location>
</feature>
<sequence length="570" mass="63389">MPKKVRLGDMLIKEGLITEAKLQSALREHKRVGIKLGEYLIRESIVREDQVIDLISRQMRISLFDSTQFPISPSLGELLPVELAQKYKVVALGRKGSILQVAMTDPMDINALDAIELAVNAEVEPLICTEQQYDQLVGNIYGLRSGLDGMMEDISSLETRTEDEEKDAPKGPTMDVEVSSLQTMAEEVPVIRLVNSILAQAVREKVSDVHISPEKNAVQIRFRIDGKLQEIPSPPKSMHLPLVSRLKILSNMDIANSRIPQDGRFTINMQDREVNVRVSSLPTIHGENMVLRLLDMSAGVYTLDRLGMGPENMAKVQKAVAKPYGMILATGPTGSGKSTSLYAILKSINTPDINIITLEDPVEYRVERIRQVQLNRRAGMTFASGLRSILRQDPDVVMVGEIRDAETAAIAIQAAMTGHRLLSTVHTNDSASAITRLIDMGMEPFLVSSVLLVSIAQRLVRRVCEQCVEEYQPDEKLLDFWGLRDKPMTFRRGAGCYLCKGTGYRGRVGLYEVLFNDEEIQDLTMRRASSQEIARAAVKAGKMRTLREDAMDKVSQGITTLEEVTTTVIV</sequence>
<comment type="similarity">
    <text evidence="1">Belongs to the GSP E family.</text>
</comment>
<reference evidence="5 6" key="1">
    <citation type="submission" date="2016-10" db="EMBL/GenBank/DDBJ databases">
        <authorList>
            <person name="de Groot N.N."/>
        </authorList>
    </citation>
    <scope>NUCLEOTIDE SEQUENCE [LARGE SCALE GENOMIC DNA]</scope>
    <source>
        <strain evidence="5 6">ASO4-2</strain>
    </source>
</reference>
<evidence type="ECO:0000256" key="3">
    <source>
        <dbReference type="ARBA" id="ARBA00022840"/>
    </source>
</evidence>
<dbReference type="GO" id="GO:0005886">
    <property type="term" value="C:plasma membrane"/>
    <property type="evidence" value="ECO:0007669"/>
    <property type="project" value="TreeGrafter"/>
</dbReference>
<dbReference type="PANTHER" id="PTHR30258:SF2">
    <property type="entry name" value="COMG OPERON PROTEIN 1"/>
    <property type="match status" value="1"/>
</dbReference>
<evidence type="ECO:0000256" key="2">
    <source>
        <dbReference type="ARBA" id="ARBA00022741"/>
    </source>
</evidence>
<name>A0A1G6CP87_9BACT</name>
<keyword evidence="2" id="KW-0547">Nucleotide-binding</keyword>
<dbReference type="Proteomes" id="UP000198771">
    <property type="component" value="Unassembled WGS sequence"/>
</dbReference>
<dbReference type="InterPro" id="IPR003593">
    <property type="entry name" value="AAA+_ATPase"/>
</dbReference>
<evidence type="ECO:0000313" key="5">
    <source>
        <dbReference type="EMBL" id="SDB34535.1"/>
    </source>
</evidence>
<dbReference type="GO" id="GO:0005524">
    <property type="term" value="F:ATP binding"/>
    <property type="evidence" value="ECO:0007669"/>
    <property type="project" value="UniProtKB-KW"/>
</dbReference>
<dbReference type="AlphaFoldDB" id="A0A1G6CP87"/>
<dbReference type="Gene3D" id="3.30.450.90">
    <property type="match status" value="1"/>
</dbReference>
<evidence type="ECO:0000256" key="1">
    <source>
        <dbReference type="ARBA" id="ARBA00006611"/>
    </source>
</evidence>
<accession>A0A1G6CP87</accession>
<protein>
    <submittedName>
        <fullName evidence="5">Type II secretion system protein E (GspE)</fullName>
    </submittedName>
</protein>
<dbReference type="SUPFAM" id="SSF160246">
    <property type="entry name" value="EspE N-terminal domain-like"/>
    <property type="match status" value="1"/>
</dbReference>
<dbReference type="PROSITE" id="PS00662">
    <property type="entry name" value="T2SP_E"/>
    <property type="match status" value="1"/>
</dbReference>
<dbReference type="Pfam" id="PF05157">
    <property type="entry name" value="MshEN"/>
    <property type="match status" value="1"/>
</dbReference>
<dbReference type="GO" id="GO:0016887">
    <property type="term" value="F:ATP hydrolysis activity"/>
    <property type="evidence" value="ECO:0007669"/>
    <property type="project" value="TreeGrafter"/>
</dbReference>
<keyword evidence="3" id="KW-0067">ATP-binding</keyword>
<dbReference type="CDD" id="cd01129">
    <property type="entry name" value="PulE-GspE-like"/>
    <property type="match status" value="1"/>
</dbReference>
<evidence type="ECO:0000259" key="4">
    <source>
        <dbReference type="PROSITE" id="PS00662"/>
    </source>
</evidence>
<gene>
    <name evidence="5" type="ORF">SAMN05660653_01664</name>
</gene>
<dbReference type="SUPFAM" id="SSF52540">
    <property type="entry name" value="P-loop containing nucleoside triphosphate hydrolases"/>
    <property type="match status" value="1"/>
</dbReference>
<organism evidence="5 6">
    <name type="scientific">Desulfonatronum thiosulfatophilum</name>
    <dbReference type="NCBI Taxonomy" id="617002"/>
    <lineage>
        <taxon>Bacteria</taxon>
        <taxon>Pseudomonadati</taxon>
        <taxon>Thermodesulfobacteriota</taxon>
        <taxon>Desulfovibrionia</taxon>
        <taxon>Desulfovibrionales</taxon>
        <taxon>Desulfonatronaceae</taxon>
        <taxon>Desulfonatronum</taxon>
    </lineage>
</organism>
<keyword evidence="6" id="KW-1185">Reference proteome</keyword>
<evidence type="ECO:0000313" key="6">
    <source>
        <dbReference type="Proteomes" id="UP000198771"/>
    </source>
</evidence>